<name>A0A4R1KWS3_9FLAO</name>
<dbReference type="Pfam" id="PF10988">
    <property type="entry name" value="DUF2807"/>
    <property type="match status" value="1"/>
</dbReference>
<protein>
    <submittedName>
        <fullName evidence="3">Putative autotransporter adhesin-like protein</fullName>
    </submittedName>
</protein>
<keyword evidence="4" id="KW-1185">Reference proteome</keyword>
<dbReference type="InterPro" id="IPR021255">
    <property type="entry name" value="DUF2807"/>
</dbReference>
<organism evidence="3 4">
    <name type="scientific">Winogradskyella wandonensis</name>
    <dbReference type="NCBI Taxonomy" id="1442586"/>
    <lineage>
        <taxon>Bacteria</taxon>
        <taxon>Pseudomonadati</taxon>
        <taxon>Bacteroidota</taxon>
        <taxon>Flavobacteriia</taxon>
        <taxon>Flavobacteriales</taxon>
        <taxon>Flavobacteriaceae</taxon>
        <taxon>Winogradskyella</taxon>
    </lineage>
</organism>
<evidence type="ECO:0000313" key="4">
    <source>
        <dbReference type="Proteomes" id="UP000295714"/>
    </source>
</evidence>
<dbReference type="RefSeq" id="WP_132703498.1">
    <property type="nucleotide sequence ID" value="NZ_SMGI01000001.1"/>
</dbReference>
<reference evidence="3 4" key="1">
    <citation type="journal article" date="2015" name="Stand. Genomic Sci.">
        <title>Genomic Encyclopedia of Bacterial and Archaeal Type Strains, Phase III: the genomes of soil and plant-associated and newly described type strains.</title>
        <authorList>
            <person name="Whitman W.B."/>
            <person name="Woyke T."/>
            <person name="Klenk H.P."/>
            <person name="Zhou Y."/>
            <person name="Lilburn T.G."/>
            <person name="Beck B.J."/>
            <person name="De Vos P."/>
            <person name="Vandamme P."/>
            <person name="Eisen J.A."/>
            <person name="Garrity G."/>
            <person name="Hugenholtz P."/>
            <person name="Kyrpides N.C."/>
        </authorList>
    </citation>
    <scope>NUCLEOTIDE SEQUENCE [LARGE SCALE GENOMIC DNA]</scope>
    <source>
        <strain evidence="3 4">CECT 8445</strain>
    </source>
</reference>
<comment type="caution">
    <text evidence="3">The sequence shown here is derived from an EMBL/GenBank/DDBJ whole genome shotgun (WGS) entry which is preliminary data.</text>
</comment>
<sequence>MKKLSLLLMFVGFAGLAQIKGNKNVETRAFPFENVETIKIDLYANITIDNSASESLEITADSNLFKYIDTEIVDGTIHFSQLKWIAPTQKIIIKIGAPNLKRVVHDTHDKTIITNVNNAILRVNANIGKVIIEGKTKELRLGTEIGQIDASNIEAEKVFLNLWDSGTIKVNPTKYLWADVSNDGKLLYTQLPKDNKIKTKSGGMVESSSNYKMKKEDIKWISFKIKNNSSNRNQFIVKGPKADGSYFCYGFPMMPNSKRKEKWSVGTKVYKQNALGFKKLLVIIMPEDEGKVVNLFE</sequence>
<keyword evidence="1" id="KW-0732">Signal</keyword>
<dbReference type="AlphaFoldDB" id="A0A4R1KWS3"/>
<feature type="signal peptide" evidence="1">
    <location>
        <begin position="1"/>
        <end position="19"/>
    </location>
</feature>
<feature type="domain" description="Putative auto-transporter adhesin head GIN" evidence="2">
    <location>
        <begin position="36"/>
        <end position="189"/>
    </location>
</feature>
<dbReference type="OrthoDB" id="1199610at2"/>
<dbReference type="EMBL" id="SMGI01000001">
    <property type="protein sequence ID" value="TCK69127.1"/>
    <property type="molecule type" value="Genomic_DNA"/>
</dbReference>
<evidence type="ECO:0000313" key="3">
    <source>
        <dbReference type="EMBL" id="TCK69127.1"/>
    </source>
</evidence>
<proteinExistence type="predicted"/>
<dbReference type="Proteomes" id="UP000295714">
    <property type="component" value="Unassembled WGS sequence"/>
</dbReference>
<evidence type="ECO:0000259" key="2">
    <source>
        <dbReference type="Pfam" id="PF10988"/>
    </source>
</evidence>
<accession>A0A4R1KWS3</accession>
<feature type="chain" id="PRO_5020559586" evidence="1">
    <location>
        <begin position="20"/>
        <end position="297"/>
    </location>
</feature>
<evidence type="ECO:0000256" key="1">
    <source>
        <dbReference type="SAM" id="SignalP"/>
    </source>
</evidence>
<dbReference type="Gene3D" id="2.160.20.120">
    <property type="match status" value="1"/>
</dbReference>
<gene>
    <name evidence="3" type="ORF">DFQ05_0642</name>
</gene>